<feature type="region of interest" description="Disordered" evidence="1">
    <location>
        <begin position="127"/>
        <end position="180"/>
    </location>
</feature>
<dbReference type="Proteomes" id="UP001432039">
    <property type="component" value="Chromosome"/>
</dbReference>
<keyword evidence="3" id="KW-1185">Reference proteome</keyword>
<dbReference type="RefSeq" id="WP_328961272.1">
    <property type="nucleotide sequence ID" value="NZ_CP108090.1"/>
</dbReference>
<feature type="compositionally biased region" description="Basic and acidic residues" evidence="1">
    <location>
        <begin position="127"/>
        <end position="148"/>
    </location>
</feature>
<proteinExistence type="predicted"/>
<dbReference type="InterPro" id="IPR049735">
    <property type="entry name" value="NovE/LmbU-like"/>
</dbReference>
<dbReference type="NCBIfam" id="NF038070">
    <property type="entry name" value="LmbU_fam_TF"/>
    <property type="match status" value="1"/>
</dbReference>
<organism evidence="2 3">
    <name type="scientific">Streptomyces virginiae</name>
    <name type="common">Streptomyces cinnamonensis</name>
    <dbReference type="NCBI Taxonomy" id="1961"/>
    <lineage>
        <taxon>Bacteria</taxon>
        <taxon>Bacillati</taxon>
        <taxon>Actinomycetota</taxon>
        <taxon>Actinomycetes</taxon>
        <taxon>Kitasatosporales</taxon>
        <taxon>Streptomycetaceae</taxon>
        <taxon>Streptomyces</taxon>
    </lineage>
</organism>
<accession>A0ABZ1T9R7</accession>
<sequence>MGVQFHKSGLSFTSRQSVNMWEQVGTGLLSFADSSTWWVADWLVYGESEFQDRYHEAVKRTSLSYQTLRNYTWVARKFPLTRRRQNLSFSHHLEVVALDEPEQDYWLRKAEAMGWSRNKLRGEVRSSLRARQGEVTESESRAELDKGVPVEAGSPSKRVEPAAIGSGSGMDQRDADPSPEAGLLHIELPAEILAQLRTAARKEGAPVEAWAMEILRRAAGGS</sequence>
<evidence type="ECO:0000256" key="1">
    <source>
        <dbReference type="SAM" id="MobiDB-lite"/>
    </source>
</evidence>
<gene>
    <name evidence="2" type="ORF">OG517_10590</name>
</gene>
<reference evidence="2" key="1">
    <citation type="submission" date="2022-10" db="EMBL/GenBank/DDBJ databases">
        <title>The complete genomes of actinobacterial strains from the NBC collection.</title>
        <authorList>
            <person name="Joergensen T.S."/>
            <person name="Alvarez Arevalo M."/>
            <person name="Sterndorff E.B."/>
            <person name="Faurdal D."/>
            <person name="Vuksanovic O."/>
            <person name="Mourched A.-S."/>
            <person name="Charusanti P."/>
            <person name="Shaw S."/>
            <person name="Blin K."/>
            <person name="Weber T."/>
        </authorList>
    </citation>
    <scope>NUCLEOTIDE SEQUENCE</scope>
    <source>
        <strain evidence="2">NBC_00248</strain>
    </source>
</reference>
<dbReference type="EMBL" id="CP108090">
    <property type="protein sequence ID" value="WUQ11846.1"/>
    <property type="molecule type" value="Genomic_DNA"/>
</dbReference>
<evidence type="ECO:0000313" key="2">
    <source>
        <dbReference type="EMBL" id="WUQ11846.1"/>
    </source>
</evidence>
<evidence type="ECO:0000313" key="3">
    <source>
        <dbReference type="Proteomes" id="UP001432039"/>
    </source>
</evidence>
<protein>
    <submittedName>
        <fullName evidence="2">LmbU family transcriptional regulator</fullName>
    </submittedName>
</protein>
<name>A0ABZ1T9R7_STRVG</name>